<keyword evidence="2" id="KW-1133">Transmembrane helix</keyword>
<keyword evidence="4" id="KW-1185">Reference proteome</keyword>
<dbReference type="Pfam" id="PF06262">
    <property type="entry name" value="Zincin_1"/>
    <property type="match status" value="1"/>
</dbReference>
<evidence type="ECO:0000256" key="1">
    <source>
        <dbReference type="SAM" id="MobiDB-lite"/>
    </source>
</evidence>
<comment type="caution">
    <text evidence="3">The sequence shown here is derived from an EMBL/GenBank/DDBJ whole genome shotgun (WGS) entry which is preliminary data.</text>
</comment>
<dbReference type="CDD" id="cd12952">
    <property type="entry name" value="MMP_ACEL2062"/>
    <property type="match status" value="1"/>
</dbReference>
<dbReference type="EMBL" id="BIFR01000001">
    <property type="protein sequence ID" value="GCE13720.1"/>
    <property type="molecule type" value="Genomic_DNA"/>
</dbReference>
<feature type="compositionally biased region" description="Polar residues" evidence="1">
    <location>
        <begin position="7"/>
        <end position="17"/>
    </location>
</feature>
<feature type="compositionally biased region" description="Acidic residues" evidence="1">
    <location>
        <begin position="18"/>
        <end position="27"/>
    </location>
</feature>
<feature type="region of interest" description="Disordered" evidence="1">
    <location>
        <begin position="1"/>
        <end position="27"/>
    </location>
</feature>
<reference evidence="4" key="1">
    <citation type="submission" date="2018-12" db="EMBL/GenBank/DDBJ databases">
        <title>Tengunoibacter tsumagoiensis gen. nov., sp. nov., Dictyobacter kobayashii sp. nov., D. alpinus sp. nov., and D. joshuensis sp. nov. and description of Dictyobacteraceae fam. nov. within the order Ktedonobacterales isolated from Tengu-no-mugimeshi.</title>
        <authorList>
            <person name="Wang C.M."/>
            <person name="Zheng Y."/>
            <person name="Sakai Y."/>
            <person name="Toyoda A."/>
            <person name="Minakuchi Y."/>
            <person name="Abe K."/>
            <person name="Yokota A."/>
            <person name="Yabe S."/>
        </authorList>
    </citation>
    <scope>NUCLEOTIDE SEQUENCE [LARGE SCALE GENOMIC DNA]</scope>
    <source>
        <strain evidence="4">Uno3</strain>
    </source>
</reference>
<evidence type="ECO:0000313" key="3">
    <source>
        <dbReference type="EMBL" id="GCE13720.1"/>
    </source>
</evidence>
<evidence type="ECO:0000313" key="4">
    <source>
        <dbReference type="Proteomes" id="UP000287352"/>
    </source>
</evidence>
<sequence length="231" mass="26180">MSDPDTLETSSSWQELQSDVEPDADDIPPEVAAQNARSFHAFVGVVITIILLCLFLYLPLPTDLKTLFLCCALFLTGFLLFRSLPPQNSKLPTLPQIRYAQDEEITMGASLAQETFEQLVQEALDSIPAEFYEQMRNLIVIVEDEPASESLQEAGLHNGETLLGLYQGVPLTTWGHQHALLPERITIYQQTIERLCGYDHERIRHQVRATVLHEVAHHFGMGHEEMPIWMK</sequence>
<organism evidence="3 4">
    <name type="scientific">Tengunoibacter tsumagoiensis</name>
    <dbReference type="NCBI Taxonomy" id="2014871"/>
    <lineage>
        <taxon>Bacteria</taxon>
        <taxon>Bacillati</taxon>
        <taxon>Chloroflexota</taxon>
        <taxon>Ktedonobacteria</taxon>
        <taxon>Ktedonobacterales</taxon>
        <taxon>Dictyobacteraceae</taxon>
        <taxon>Tengunoibacter</taxon>
    </lineage>
</organism>
<protein>
    <recommendedName>
        <fullName evidence="5">Metallopeptidase family protein</fullName>
    </recommendedName>
</protein>
<dbReference type="InterPro" id="IPR038555">
    <property type="entry name" value="Zincin_1_sf"/>
</dbReference>
<dbReference type="InterPro" id="IPR010428">
    <property type="entry name" value="Zincin_1"/>
</dbReference>
<keyword evidence="2" id="KW-0472">Membrane</keyword>
<dbReference type="AlphaFoldDB" id="A0A402A3J3"/>
<dbReference type="SUPFAM" id="SSF55486">
    <property type="entry name" value="Metalloproteases ('zincins'), catalytic domain"/>
    <property type="match status" value="1"/>
</dbReference>
<proteinExistence type="predicted"/>
<accession>A0A402A3J3</accession>
<evidence type="ECO:0000256" key="2">
    <source>
        <dbReference type="SAM" id="Phobius"/>
    </source>
</evidence>
<evidence type="ECO:0008006" key="5">
    <source>
        <dbReference type="Google" id="ProtNLM"/>
    </source>
</evidence>
<name>A0A402A3J3_9CHLR</name>
<feature type="transmembrane region" description="Helical" evidence="2">
    <location>
        <begin position="39"/>
        <end position="58"/>
    </location>
</feature>
<dbReference type="RefSeq" id="WP_218028942.1">
    <property type="nucleotide sequence ID" value="NZ_BIFR01000001.1"/>
</dbReference>
<dbReference type="Gene3D" id="3.30.2010.20">
    <property type="match status" value="1"/>
</dbReference>
<gene>
    <name evidence="3" type="ORF">KTT_35790</name>
</gene>
<keyword evidence="2" id="KW-0812">Transmembrane</keyword>
<feature type="transmembrane region" description="Helical" evidence="2">
    <location>
        <begin position="64"/>
        <end position="81"/>
    </location>
</feature>
<dbReference type="Proteomes" id="UP000287352">
    <property type="component" value="Unassembled WGS sequence"/>
</dbReference>